<name>A0A1A8VIM8_PLAOA</name>
<evidence type="ECO:0000256" key="5">
    <source>
        <dbReference type="ARBA" id="ARBA00022737"/>
    </source>
</evidence>
<dbReference type="Proteomes" id="UP000078560">
    <property type="component" value="Unassembled WGS sequence"/>
</dbReference>
<dbReference type="InterPro" id="IPR018108">
    <property type="entry name" value="MCP_transmembrane"/>
</dbReference>
<evidence type="ECO:0000256" key="6">
    <source>
        <dbReference type="ARBA" id="ARBA00022989"/>
    </source>
</evidence>
<dbReference type="Pfam" id="PF00153">
    <property type="entry name" value="Mito_carr"/>
    <property type="match status" value="2"/>
</dbReference>
<proteinExistence type="inferred from homology"/>
<keyword evidence="3 10" id="KW-0813">Transport</keyword>
<accession>A0A1A8VIM8</accession>
<evidence type="ECO:0000256" key="2">
    <source>
        <dbReference type="ARBA" id="ARBA00006375"/>
    </source>
</evidence>
<evidence type="ECO:0000256" key="3">
    <source>
        <dbReference type="ARBA" id="ARBA00022448"/>
    </source>
</evidence>
<protein>
    <submittedName>
        <fullName evidence="12">Mitochondrial carrier protein, putative</fullName>
    </submittedName>
</protein>
<evidence type="ECO:0000313" key="13">
    <source>
        <dbReference type="Proteomes" id="UP000078560"/>
    </source>
</evidence>
<dbReference type="AlphaFoldDB" id="A0A1A8VIM8"/>
<feature type="repeat" description="Solcar" evidence="9">
    <location>
        <begin position="263"/>
        <end position="354"/>
    </location>
</feature>
<dbReference type="GO" id="GO:0031966">
    <property type="term" value="C:mitochondrial membrane"/>
    <property type="evidence" value="ECO:0007669"/>
    <property type="project" value="UniProtKB-SubCell"/>
</dbReference>
<dbReference type="GO" id="GO:0015093">
    <property type="term" value="F:ferrous iron transmembrane transporter activity"/>
    <property type="evidence" value="ECO:0007669"/>
    <property type="project" value="TreeGrafter"/>
</dbReference>
<keyword evidence="5" id="KW-0677">Repeat</keyword>
<feature type="transmembrane region" description="Helical" evidence="11">
    <location>
        <begin position="211"/>
        <end position="229"/>
    </location>
</feature>
<evidence type="ECO:0000256" key="4">
    <source>
        <dbReference type="ARBA" id="ARBA00022692"/>
    </source>
</evidence>
<keyword evidence="6 11" id="KW-1133">Transmembrane helix</keyword>
<dbReference type="InterPro" id="IPR023395">
    <property type="entry name" value="MCP_dom_sf"/>
</dbReference>
<evidence type="ECO:0000256" key="9">
    <source>
        <dbReference type="PROSITE-ProRule" id="PRU00282"/>
    </source>
</evidence>
<evidence type="ECO:0000256" key="11">
    <source>
        <dbReference type="SAM" id="Phobius"/>
    </source>
</evidence>
<dbReference type="InterPro" id="IPR002067">
    <property type="entry name" value="MCP"/>
</dbReference>
<dbReference type="PANTHER" id="PTHR45758:SF19">
    <property type="entry name" value="CARRIER PROTEIN, PUTATIVE-RELATED"/>
    <property type="match status" value="1"/>
</dbReference>
<evidence type="ECO:0000256" key="8">
    <source>
        <dbReference type="ARBA" id="ARBA00023136"/>
    </source>
</evidence>
<gene>
    <name evidence="12" type="ORF">POVCU2_0002280</name>
</gene>
<dbReference type="SUPFAM" id="SSF103506">
    <property type="entry name" value="Mitochondrial carrier"/>
    <property type="match status" value="1"/>
</dbReference>
<keyword evidence="4 9" id="KW-0812">Transmembrane</keyword>
<evidence type="ECO:0000256" key="10">
    <source>
        <dbReference type="RuleBase" id="RU000488"/>
    </source>
</evidence>
<comment type="subcellular location">
    <subcellularLocation>
        <location evidence="1">Mitochondrion membrane</location>
        <topology evidence="1">Multi-pass membrane protein</topology>
    </subcellularLocation>
</comment>
<dbReference type="GO" id="GO:0048250">
    <property type="term" value="P:iron import into the mitochondrion"/>
    <property type="evidence" value="ECO:0007669"/>
    <property type="project" value="TreeGrafter"/>
</dbReference>
<dbReference type="PROSITE" id="PS50920">
    <property type="entry name" value="SOLCAR"/>
    <property type="match status" value="2"/>
</dbReference>
<keyword evidence="8 9" id="KW-0472">Membrane</keyword>
<dbReference type="Gene3D" id="1.50.40.10">
    <property type="entry name" value="Mitochondrial carrier domain"/>
    <property type="match status" value="2"/>
</dbReference>
<reference evidence="13" key="1">
    <citation type="submission" date="2016-05" db="EMBL/GenBank/DDBJ databases">
        <authorList>
            <person name="Naeem Raeece"/>
        </authorList>
    </citation>
    <scope>NUCLEOTIDE SEQUENCE [LARGE SCALE GENOMIC DNA]</scope>
</reference>
<evidence type="ECO:0000256" key="1">
    <source>
        <dbReference type="ARBA" id="ARBA00004225"/>
    </source>
</evidence>
<dbReference type="EMBL" id="FLQU01000030">
    <property type="protein sequence ID" value="SBS80034.1"/>
    <property type="molecule type" value="Genomic_DNA"/>
</dbReference>
<evidence type="ECO:0000256" key="7">
    <source>
        <dbReference type="ARBA" id="ARBA00023128"/>
    </source>
</evidence>
<dbReference type="PANTHER" id="PTHR45758">
    <property type="entry name" value="MITOFERRIN-1-RELATED"/>
    <property type="match status" value="1"/>
</dbReference>
<feature type="repeat" description="Solcar" evidence="9">
    <location>
        <begin position="148"/>
        <end position="236"/>
    </location>
</feature>
<feature type="transmembrane region" description="Helical" evidence="11">
    <location>
        <begin position="20"/>
        <end position="43"/>
    </location>
</feature>
<feature type="transmembrane region" description="Helical" evidence="11">
    <location>
        <begin position="153"/>
        <end position="174"/>
    </location>
</feature>
<keyword evidence="7" id="KW-0496">Mitochondrion</keyword>
<sequence>MGNFARDQENGNNVNTRLRHGALLSFCLFTALPLYRVGMRILLYPLDTIKVNKQVHTNSRMHIGSISTCSNGDSHKGKATMKNERPFFLFSFISKYGIKGLYNGFSSLTTIPATSLYFCCFQYLKLKSTHFDEKLTEEKKNSEQNNFVKFRSYFSLALLAEAISCVVFVPIDVVKERLQAQKYLKLKEHCKSYHLVKELVKREGFFRLYRGYSSTCLTYGMFGGSFFFFQNVKWKNKEKHNFTKNVYKCKVGKELMKKLEVEPSYFNTFKLNLICSFLSGLITSPLEVVRIRFQLQERNKTSFYYNNSFDGIKKLWREEGGSFLNLFKGNLYRCSLVCLSMTINVTIMDMYKNIVCSSHEKDGHTTNINN</sequence>
<dbReference type="PRINTS" id="PR00926">
    <property type="entry name" value="MITOCARRIER"/>
</dbReference>
<feature type="transmembrane region" description="Helical" evidence="11">
    <location>
        <begin position="101"/>
        <end position="124"/>
    </location>
</feature>
<organism evidence="12 13">
    <name type="scientific">Plasmodium ovale curtisi</name>
    <dbReference type="NCBI Taxonomy" id="864141"/>
    <lineage>
        <taxon>Eukaryota</taxon>
        <taxon>Sar</taxon>
        <taxon>Alveolata</taxon>
        <taxon>Apicomplexa</taxon>
        <taxon>Aconoidasida</taxon>
        <taxon>Haemosporida</taxon>
        <taxon>Plasmodiidae</taxon>
        <taxon>Plasmodium</taxon>
        <taxon>Plasmodium (Plasmodium)</taxon>
    </lineage>
</organism>
<evidence type="ECO:0000313" key="12">
    <source>
        <dbReference type="EMBL" id="SBS80034.1"/>
    </source>
</evidence>
<comment type="similarity">
    <text evidence="2 10">Belongs to the mitochondrial carrier (TC 2.A.29) family.</text>
</comment>